<dbReference type="SMART" id="SM00283">
    <property type="entry name" value="MA"/>
    <property type="match status" value="1"/>
</dbReference>
<evidence type="ECO:0000256" key="5">
    <source>
        <dbReference type="PROSITE-ProRule" id="PRU00284"/>
    </source>
</evidence>
<keyword evidence="2" id="KW-1003">Cell membrane</keyword>
<dbReference type="PROSITE" id="PS50111">
    <property type="entry name" value="CHEMOTAXIS_TRANSDUC_2"/>
    <property type="match status" value="1"/>
</dbReference>
<dbReference type="Pfam" id="PF00015">
    <property type="entry name" value="MCPsignal"/>
    <property type="match status" value="1"/>
</dbReference>
<reference evidence="10 11" key="1">
    <citation type="submission" date="2019-04" db="EMBL/GenBank/DDBJ databases">
        <authorList>
            <person name="Feng G."/>
            <person name="Zhu H."/>
        </authorList>
    </citation>
    <scope>NUCLEOTIDE SEQUENCE [LARGE SCALE GENOMIC DNA]</scope>
    <source>
        <strain evidence="10 11">6HR-1</strain>
    </source>
</reference>
<evidence type="ECO:0000313" key="11">
    <source>
        <dbReference type="Proteomes" id="UP000297535"/>
    </source>
</evidence>
<dbReference type="GO" id="GO:0007165">
    <property type="term" value="P:signal transduction"/>
    <property type="evidence" value="ECO:0007669"/>
    <property type="project" value="UniProtKB-KW"/>
</dbReference>
<dbReference type="EMBL" id="SRLB01000011">
    <property type="protein sequence ID" value="TGD98389.1"/>
    <property type="molecule type" value="Genomic_DNA"/>
</dbReference>
<dbReference type="Proteomes" id="UP000297535">
    <property type="component" value="Unassembled WGS sequence"/>
</dbReference>
<evidence type="ECO:0000256" key="2">
    <source>
        <dbReference type="ARBA" id="ARBA00022519"/>
    </source>
</evidence>
<evidence type="ECO:0000313" key="10">
    <source>
        <dbReference type="EMBL" id="TGD98389.1"/>
    </source>
</evidence>
<comment type="caution">
    <text evidence="10">The sequence shown here is derived from an EMBL/GenBank/DDBJ whole genome shotgun (WGS) entry which is preliminary data.</text>
</comment>
<dbReference type="Gene3D" id="1.10.287.950">
    <property type="entry name" value="Methyl-accepting chemotaxis protein"/>
    <property type="match status" value="1"/>
</dbReference>
<feature type="domain" description="HAMP" evidence="9">
    <location>
        <begin position="346"/>
        <end position="399"/>
    </location>
</feature>
<evidence type="ECO:0000256" key="1">
    <source>
        <dbReference type="ARBA" id="ARBA00004429"/>
    </source>
</evidence>
<dbReference type="PANTHER" id="PTHR32089:SF112">
    <property type="entry name" value="LYSOZYME-LIKE PROTEIN-RELATED"/>
    <property type="match status" value="1"/>
</dbReference>
<evidence type="ECO:0000259" key="8">
    <source>
        <dbReference type="PROSITE" id="PS50192"/>
    </source>
</evidence>
<feature type="domain" description="Methyl-accepting transducer" evidence="7">
    <location>
        <begin position="460"/>
        <end position="667"/>
    </location>
</feature>
<keyword evidence="3 5" id="KW-0807">Transducer</keyword>
<dbReference type="SUPFAM" id="SSF58104">
    <property type="entry name" value="Methyl-accepting chemotaxis protein (MCP) signaling domain"/>
    <property type="match status" value="1"/>
</dbReference>
<keyword evidence="11" id="KW-1185">Reference proteome</keyword>
<protein>
    <submittedName>
        <fullName evidence="10">Methyl-accepting chemotaxis protein</fullName>
    </submittedName>
</protein>
<dbReference type="GO" id="GO:0005886">
    <property type="term" value="C:plasma membrane"/>
    <property type="evidence" value="ECO:0007669"/>
    <property type="project" value="UniProtKB-SubCell"/>
</dbReference>
<dbReference type="InterPro" id="IPR004089">
    <property type="entry name" value="MCPsignal_dom"/>
</dbReference>
<keyword evidence="6" id="KW-0472">Membrane</keyword>
<comment type="subcellular location">
    <subcellularLocation>
        <location evidence="1">Cell inner membrane</location>
        <topology evidence="1">Multi-pass membrane protein</topology>
    </subcellularLocation>
</comment>
<dbReference type="SMART" id="SM00304">
    <property type="entry name" value="HAMP"/>
    <property type="match status" value="1"/>
</dbReference>
<comment type="similarity">
    <text evidence="4">Belongs to the methyl-accepting chemotaxis (MCP) protein family.</text>
</comment>
<organism evidence="10 11">
    <name type="scientific">Methylobacterium nonmethylotrophicum</name>
    <dbReference type="NCBI Taxonomy" id="1141884"/>
    <lineage>
        <taxon>Bacteria</taxon>
        <taxon>Pseudomonadati</taxon>
        <taxon>Pseudomonadota</taxon>
        <taxon>Alphaproteobacteria</taxon>
        <taxon>Hyphomicrobiales</taxon>
        <taxon>Methylobacteriaceae</taxon>
        <taxon>Methylobacterium</taxon>
    </lineage>
</organism>
<dbReference type="InterPro" id="IPR003660">
    <property type="entry name" value="HAMP_dom"/>
</dbReference>
<evidence type="ECO:0000256" key="4">
    <source>
        <dbReference type="ARBA" id="ARBA00029447"/>
    </source>
</evidence>
<name>A0A4Z0NQQ8_9HYPH</name>
<evidence type="ECO:0000256" key="6">
    <source>
        <dbReference type="SAM" id="Phobius"/>
    </source>
</evidence>
<keyword evidence="6" id="KW-0812">Transmembrane</keyword>
<dbReference type="PANTHER" id="PTHR32089">
    <property type="entry name" value="METHYL-ACCEPTING CHEMOTAXIS PROTEIN MCPB"/>
    <property type="match status" value="1"/>
</dbReference>
<feature type="domain" description="T-SNARE coiled-coil homology" evidence="8">
    <location>
        <begin position="590"/>
        <end position="652"/>
    </location>
</feature>
<feature type="transmembrane region" description="Helical" evidence="6">
    <location>
        <begin position="323"/>
        <end position="344"/>
    </location>
</feature>
<dbReference type="CDD" id="cd06225">
    <property type="entry name" value="HAMP"/>
    <property type="match status" value="1"/>
</dbReference>
<dbReference type="RefSeq" id="WP_135416120.1">
    <property type="nucleotide sequence ID" value="NZ_SRLB01000011.1"/>
</dbReference>
<gene>
    <name evidence="10" type="ORF">EU555_16975</name>
</gene>
<proteinExistence type="inferred from homology"/>
<dbReference type="AlphaFoldDB" id="A0A4Z0NQQ8"/>
<dbReference type="Pfam" id="PF00672">
    <property type="entry name" value="HAMP"/>
    <property type="match status" value="1"/>
</dbReference>
<dbReference type="PROSITE" id="PS50192">
    <property type="entry name" value="T_SNARE"/>
    <property type="match status" value="1"/>
</dbReference>
<dbReference type="PROSITE" id="PS50885">
    <property type="entry name" value="HAMP"/>
    <property type="match status" value="1"/>
</dbReference>
<keyword evidence="6" id="KW-1133">Transmembrane helix</keyword>
<evidence type="ECO:0000259" key="9">
    <source>
        <dbReference type="PROSITE" id="PS50885"/>
    </source>
</evidence>
<evidence type="ECO:0000256" key="3">
    <source>
        <dbReference type="ARBA" id="ARBA00023224"/>
    </source>
</evidence>
<accession>A0A4Z0NQQ8</accession>
<dbReference type="OrthoDB" id="3289104at2"/>
<evidence type="ECO:0000259" key="7">
    <source>
        <dbReference type="PROSITE" id="PS50111"/>
    </source>
</evidence>
<sequence length="694" mass="71373">MKIKSLLTVILAGFALVVIALCGRSLHESWRRWVSTDMVSRLASLDRALLEALPNMRLEGGVIVGAMRVEPDQTAPMRREAAERKTMLDAVLPPAIAQASAMADHPAIRSSAEALSSAAAAWQRLRDEVEAAIAQPVAARDEALIGRIVAGRDRFVSAGEALMAAIEATIRTEDPTLSDLVLGRVMAWSARSVAGTANVQLNDLLGQKRAMTPAERESIVSLIRVSEFAFAAAREIGARTVDAPNLRAAIAAADASYYTGAFPQAVRDVLDVLATPGKPRPTVVEWRKGSTPAVNPIAAAATAFVVELDEAAARSAQAATRQLMLYAGLLVSSLILAAGGIAFVSRGVIRPLSAITDAAQRLAQGDTAVAIPGRGRRDEIGALAGAVQVFRDNLARTQALEHEAALARDGLEAQRRVALHEMAERFERTVSGIVQVVSRSAAELQETAGTMTASAAQTATQAAAVAAEEAATNVNTVAAAAEELGASVHEIGRQAAGSTQLAGTAVGEAAATSGLVEDLSGAAAKIGEVVSLISTIAGQTNLLALNATIEAARAGEAGRGFAVVAAEVKALAGQTARATDEIAAQVTRIQSSTHEAVRAIGGIGSRIHEISAMATSVAAAVEEQGAATREIIRGVTQAATGTGSVTQTVASVAGTAEETGAAASQVLSAASALSQQSDHLAAEVRRFLDTVQAA</sequence>
<keyword evidence="2" id="KW-0997">Cell inner membrane</keyword>
<dbReference type="InterPro" id="IPR000727">
    <property type="entry name" value="T_SNARE_dom"/>
</dbReference>
<dbReference type="Gene3D" id="6.10.340.10">
    <property type="match status" value="1"/>
</dbReference>